<name>A0A8D5FMA3_9BACT</name>
<protein>
    <submittedName>
        <fullName evidence="8">tRNA (Adenosine(37)-N6)-threonylcarbamoyltransferase complex ATPase subunit type 1 TsaE</fullName>
    </submittedName>
</protein>
<keyword evidence="6" id="KW-0067">ATP-binding</keyword>
<dbReference type="PANTHER" id="PTHR33540:SF2">
    <property type="entry name" value="TRNA THREONYLCARBAMOYLADENOSINE BIOSYNTHESIS PROTEIN TSAE"/>
    <property type="match status" value="1"/>
</dbReference>
<dbReference type="KEGG" id="dbk:DGMP_15320"/>
<evidence type="ECO:0000256" key="6">
    <source>
        <dbReference type="ARBA" id="ARBA00022840"/>
    </source>
</evidence>
<dbReference type="GO" id="GO:0002949">
    <property type="term" value="P:tRNA threonylcarbamoyladenosine modification"/>
    <property type="evidence" value="ECO:0007669"/>
    <property type="project" value="InterPro"/>
</dbReference>
<evidence type="ECO:0000256" key="2">
    <source>
        <dbReference type="ARBA" id="ARBA00022490"/>
    </source>
</evidence>
<accession>A0A8D5FMA3</accession>
<keyword evidence="4" id="KW-0479">Metal-binding</keyword>
<dbReference type="AlphaFoldDB" id="A0A8D5FMA3"/>
<organism evidence="8 9">
    <name type="scientific">Desulfomarina profundi</name>
    <dbReference type="NCBI Taxonomy" id="2772557"/>
    <lineage>
        <taxon>Bacteria</taxon>
        <taxon>Pseudomonadati</taxon>
        <taxon>Thermodesulfobacteriota</taxon>
        <taxon>Desulfobulbia</taxon>
        <taxon>Desulfobulbales</taxon>
        <taxon>Desulfobulbaceae</taxon>
        <taxon>Desulfomarina</taxon>
    </lineage>
</organism>
<gene>
    <name evidence="8" type="primary">yjeE</name>
    <name evidence="8" type="ORF">DGMP_15320</name>
</gene>
<proteinExistence type="predicted"/>
<evidence type="ECO:0000256" key="1">
    <source>
        <dbReference type="ARBA" id="ARBA00004496"/>
    </source>
</evidence>
<evidence type="ECO:0000256" key="5">
    <source>
        <dbReference type="ARBA" id="ARBA00022741"/>
    </source>
</evidence>
<keyword evidence="3" id="KW-0819">tRNA processing</keyword>
<dbReference type="Proteomes" id="UP000826725">
    <property type="component" value="Chromosome"/>
</dbReference>
<keyword evidence="5" id="KW-0547">Nucleotide-binding</keyword>
<evidence type="ECO:0000313" key="8">
    <source>
        <dbReference type="EMBL" id="BCL60839.1"/>
    </source>
</evidence>
<dbReference type="EMBL" id="AP024086">
    <property type="protein sequence ID" value="BCL60839.1"/>
    <property type="molecule type" value="Genomic_DNA"/>
</dbReference>
<sequence>MKSGFSIRIKTIQETERIGEILGRKAIGGDVLCLRGDLGAGKTTLTQSIARGLEVPEKYYVSSPSFTILHEYSGRISLYHMDFYRLSGSNEVIELGFEELFYLDGLTVIEWPERAEDILPERRIDIDIRLEEDEERILSFSSDDEVYLKILKEKLCG</sequence>
<keyword evidence="2" id="KW-0963">Cytoplasm</keyword>
<evidence type="ECO:0000256" key="7">
    <source>
        <dbReference type="ARBA" id="ARBA00022842"/>
    </source>
</evidence>
<dbReference type="RefSeq" id="WP_228856926.1">
    <property type="nucleotide sequence ID" value="NZ_AP024086.1"/>
</dbReference>
<evidence type="ECO:0000256" key="3">
    <source>
        <dbReference type="ARBA" id="ARBA00022694"/>
    </source>
</evidence>
<reference evidence="8" key="1">
    <citation type="submission" date="2020-09" db="EMBL/GenBank/DDBJ databases">
        <title>Desulfogranum mesoprofundum gen. nov., sp. nov., a novel mesophilic, sulfate-reducing chemolithoautotroph isolated from a deep-sea hydrothermal vent chimney in the Suiyo Seamount.</title>
        <authorList>
            <person name="Hashimoto Y."/>
            <person name="Nakagawa S."/>
        </authorList>
    </citation>
    <scope>NUCLEOTIDE SEQUENCE</scope>
    <source>
        <strain evidence="8">KT2</strain>
    </source>
</reference>
<dbReference type="InterPro" id="IPR003442">
    <property type="entry name" value="T6A_TsaE"/>
</dbReference>
<dbReference type="PANTHER" id="PTHR33540">
    <property type="entry name" value="TRNA THREONYLCARBAMOYLADENOSINE BIOSYNTHESIS PROTEIN TSAE"/>
    <property type="match status" value="1"/>
</dbReference>
<dbReference type="GO" id="GO:0005524">
    <property type="term" value="F:ATP binding"/>
    <property type="evidence" value="ECO:0007669"/>
    <property type="project" value="UniProtKB-KW"/>
</dbReference>
<evidence type="ECO:0000256" key="4">
    <source>
        <dbReference type="ARBA" id="ARBA00022723"/>
    </source>
</evidence>
<comment type="subcellular location">
    <subcellularLocation>
        <location evidence="1">Cytoplasm</location>
    </subcellularLocation>
</comment>
<dbReference type="Pfam" id="PF02367">
    <property type="entry name" value="TsaE"/>
    <property type="match status" value="1"/>
</dbReference>
<keyword evidence="9" id="KW-1185">Reference proteome</keyword>
<dbReference type="GO" id="GO:0005737">
    <property type="term" value="C:cytoplasm"/>
    <property type="evidence" value="ECO:0007669"/>
    <property type="project" value="UniProtKB-SubCell"/>
</dbReference>
<dbReference type="NCBIfam" id="TIGR00150">
    <property type="entry name" value="T6A_YjeE"/>
    <property type="match status" value="1"/>
</dbReference>
<evidence type="ECO:0000313" key="9">
    <source>
        <dbReference type="Proteomes" id="UP000826725"/>
    </source>
</evidence>
<keyword evidence="7" id="KW-0460">Magnesium</keyword>
<dbReference type="GO" id="GO:0046872">
    <property type="term" value="F:metal ion binding"/>
    <property type="evidence" value="ECO:0007669"/>
    <property type="project" value="UniProtKB-KW"/>
</dbReference>